<comment type="subcellular location">
    <subcellularLocation>
        <location evidence="1">Cell envelope</location>
    </subcellularLocation>
</comment>
<dbReference type="InterPro" id="IPR036280">
    <property type="entry name" value="Multihaem_cyt_sf"/>
</dbReference>
<dbReference type="GO" id="GO:0042279">
    <property type="term" value="F:nitrite reductase (cytochrome, ammonia-forming) activity"/>
    <property type="evidence" value="ECO:0007669"/>
    <property type="project" value="UniProtKB-EC"/>
</dbReference>
<evidence type="ECO:0000256" key="10">
    <source>
        <dbReference type="ARBA" id="ARBA00049131"/>
    </source>
</evidence>
<comment type="catalytic activity">
    <reaction evidence="10">
        <text>6 Fe(III)-[cytochrome c] + NH4(+) + 2 H2O = 6 Fe(II)-[cytochrome c] + nitrite + 8 H(+)</text>
        <dbReference type="Rhea" id="RHEA:13089"/>
        <dbReference type="Rhea" id="RHEA-COMP:10350"/>
        <dbReference type="Rhea" id="RHEA-COMP:14399"/>
        <dbReference type="ChEBI" id="CHEBI:15377"/>
        <dbReference type="ChEBI" id="CHEBI:15378"/>
        <dbReference type="ChEBI" id="CHEBI:16301"/>
        <dbReference type="ChEBI" id="CHEBI:28938"/>
        <dbReference type="ChEBI" id="CHEBI:29033"/>
        <dbReference type="ChEBI" id="CHEBI:29034"/>
        <dbReference type="EC" id="1.7.2.2"/>
    </reaction>
</comment>
<keyword evidence="8 11" id="KW-0560">Oxidoreductase</keyword>
<dbReference type="RefSeq" id="WP_023949286.1">
    <property type="nucleotide sequence ID" value="NZ_JAERIV010000016.1"/>
</dbReference>
<evidence type="ECO:0000256" key="1">
    <source>
        <dbReference type="ARBA" id="ARBA00004196"/>
    </source>
</evidence>
<comment type="similarity">
    <text evidence="2">Belongs to the cytochrome c-552 family.</text>
</comment>
<evidence type="ECO:0000313" key="11">
    <source>
        <dbReference type="EMBL" id="SQB99654.1"/>
    </source>
</evidence>
<evidence type="ECO:0000256" key="9">
    <source>
        <dbReference type="ARBA" id="ARBA00023004"/>
    </source>
</evidence>
<evidence type="ECO:0000256" key="4">
    <source>
        <dbReference type="ARBA" id="ARBA00022617"/>
    </source>
</evidence>
<dbReference type="GO" id="GO:0046872">
    <property type="term" value="F:metal ion binding"/>
    <property type="evidence" value="ECO:0007669"/>
    <property type="project" value="UniProtKB-KW"/>
</dbReference>
<evidence type="ECO:0000256" key="2">
    <source>
        <dbReference type="ARBA" id="ARBA00009288"/>
    </source>
</evidence>
<name>A0A2X3BIW7_9HELI</name>
<dbReference type="GO" id="GO:0030288">
    <property type="term" value="C:outer membrane-bounded periplasmic space"/>
    <property type="evidence" value="ECO:0007669"/>
    <property type="project" value="TreeGrafter"/>
</dbReference>
<organism evidence="11 12">
    <name type="scientific">Helicobacter fennelliae</name>
    <dbReference type="NCBI Taxonomy" id="215"/>
    <lineage>
        <taxon>Bacteria</taxon>
        <taxon>Pseudomonadati</taxon>
        <taxon>Campylobacterota</taxon>
        <taxon>Epsilonproteobacteria</taxon>
        <taxon>Campylobacterales</taxon>
        <taxon>Helicobacteraceae</taxon>
        <taxon>Helicobacter</taxon>
    </lineage>
</organism>
<evidence type="ECO:0000256" key="5">
    <source>
        <dbReference type="ARBA" id="ARBA00022723"/>
    </source>
</evidence>
<keyword evidence="7" id="KW-0106">Calcium</keyword>
<evidence type="ECO:0000256" key="6">
    <source>
        <dbReference type="ARBA" id="ARBA00022729"/>
    </source>
</evidence>
<accession>A0A2X3BIW7</accession>
<keyword evidence="9" id="KW-0408">Iron</keyword>
<dbReference type="PANTHER" id="PTHR30633">
    <property type="entry name" value="CYTOCHROME C-552 RESPIRATORY NITRITE REDUCTASE"/>
    <property type="match status" value="1"/>
</dbReference>
<dbReference type="GO" id="GO:0020037">
    <property type="term" value="F:heme binding"/>
    <property type="evidence" value="ECO:0007669"/>
    <property type="project" value="TreeGrafter"/>
</dbReference>
<dbReference type="AlphaFoldDB" id="A0A2X3BIW7"/>
<dbReference type="EMBL" id="UAWL01000006">
    <property type="protein sequence ID" value="SQB99654.1"/>
    <property type="molecule type" value="Genomic_DNA"/>
</dbReference>
<evidence type="ECO:0000256" key="7">
    <source>
        <dbReference type="ARBA" id="ARBA00022837"/>
    </source>
</evidence>
<reference evidence="11 12" key="1">
    <citation type="submission" date="2018-06" db="EMBL/GenBank/DDBJ databases">
        <authorList>
            <consortium name="Pathogen Informatics"/>
            <person name="Doyle S."/>
        </authorList>
    </citation>
    <scope>NUCLEOTIDE SEQUENCE [LARGE SCALE GENOMIC DNA]</scope>
    <source>
        <strain evidence="11 12">NCTC13102</strain>
    </source>
</reference>
<dbReference type="Proteomes" id="UP000250166">
    <property type="component" value="Unassembled WGS sequence"/>
</dbReference>
<dbReference type="GO" id="GO:0019645">
    <property type="term" value="P:anaerobic electron transport chain"/>
    <property type="evidence" value="ECO:0007669"/>
    <property type="project" value="TreeGrafter"/>
</dbReference>
<sequence length="609" mass="68302">MNKKYLWGLIIVAILVGFVAAYIGADVAEKKGEQVALNTFSTQGLSDDDPRFDVWGKNFPHHLDMYLSGAKEPLEATDFGGNLSYNKLDRFPQLVIMWAGYAFAKDFNEERNHFFIQSDQMKTGRNNKDLLNASGLKAFGGQPTACMNCHSGWTPWLINNVANGDFTTFNSTKYWTMIKNVPLKDNQAPDSPEHTGLHGGTRMGLTCADCHSPTDMSLRITRPALVNALVSRGYEVDKDHGIKASRQEMRTFVCSQCHVEYYFKPTGTKVKVMGESIANNPNAKWLDGTQKTYEQIDYWRGDNKPTQIEVAGLNLTFPWSEWKKGEPFKIEMLDEYYEKVKDIFPSDWIHKDTKAPMIKIQHPETELASGGIHAQNNVSCADCHMPYTRKGANKLSEHNIGSPLKNINASCKSCHSQSEEYLKTQVSNIQNSIASMQRSAEYAIVSLIFDIKKVREEMGKMPKYQTDGKADDAKISKTLEKVLDLHRKSQMRADFVNAENSTGFHNPLEASRIMGQSIAMAKEGQTLLVALAAKDGITITPSNLGFKDIQKFAPGELRYPVDMDGHKKGDAYYEDEPEVNKAPDKKLLELDSNLSPYNYSKVDSPVSAH</sequence>
<protein>
    <recommendedName>
        <fullName evidence="3">nitrite reductase (cytochrome; ammonia-forming)</fullName>
        <ecNumber evidence="3">1.7.2.2</ecNumber>
    </recommendedName>
</protein>
<evidence type="ECO:0000256" key="3">
    <source>
        <dbReference type="ARBA" id="ARBA00011887"/>
    </source>
</evidence>
<dbReference type="CDD" id="cd00548">
    <property type="entry name" value="NrfA-like"/>
    <property type="match status" value="1"/>
</dbReference>
<dbReference type="PANTHER" id="PTHR30633:SF0">
    <property type="entry name" value="CYTOCHROME C-552"/>
    <property type="match status" value="1"/>
</dbReference>
<dbReference type="EC" id="1.7.2.2" evidence="3"/>
<gene>
    <name evidence="11" type="primary">nrfA</name>
    <name evidence="11" type="ORF">NCTC13102_01979</name>
</gene>
<dbReference type="Pfam" id="PF02335">
    <property type="entry name" value="Cytochrom_C552"/>
    <property type="match status" value="1"/>
</dbReference>
<dbReference type="InterPro" id="IPR003321">
    <property type="entry name" value="Cyt_c552"/>
</dbReference>
<evidence type="ECO:0000313" key="12">
    <source>
        <dbReference type="Proteomes" id="UP000250166"/>
    </source>
</evidence>
<keyword evidence="6" id="KW-0732">Signal</keyword>
<proteinExistence type="inferred from homology"/>
<keyword evidence="4" id="KW-0349">Heme</keyword>
<dbReference type="Gene3D" id="1.10.1130.10">
    <property type="entry name" value="Flavocytochrome C3, Chain A"/>
    <property type="match status" value="1"/>
</dbReference>
<dbReference type="Gene3D" id="1.20.140.10">
    <property type="entry name" value="Butyryl-CoA Dehydrogenase, subunit A, domain 3"/>
    <property type="match status" value="1"/>
</dbReference>
<keyword evidence="5" id="KW-0479">Metal-binding</keyword>
<dbReference type="SUPFAM" id="SSF48695">
    <property type="entry name" value="Multiheme cytochromes"/>
    <property type="match status" value="1"/>
</dbReference>
<evidence type="ECO:0000256" key="8">
    <source>
        <dbReference type="ARBA" id="ARBA00023002"/>
    </source>
</evidence>